<dbReference type="PANTHER" id="PTHR34524">
    <property type="entry name" value="CALCYPHOSIN"/>
    <property type="match status" value="1"/>
</dbReference>
<keyword evidence="1" id="KW-0479">Metal-binding</keyword>
<protein>
    <recommendedName>
        <fullName evidence="5">EF-hand domain-containing protein</fullName>
    </recommendedName>
</protein>
<evidence type="ECO:0000313" key="6">
    <source>
        <dbReference type="EMBL" id="KAK7073090.1"/>
    </source>
</evidence>
<dbReference type="SUPFAM" id="SSF47473">
    <property type="entry name" value="EF-hand"/>
    <property type="match status" value="1"/>
</dbReference>
<proteinExistence type="predicted"/>
<feature type="compositionally biased region" description="Basic and acidic residues" evidence="4">
    <location>
        <begin position="10"/>
        <end position="21"/>
    </location>
</feature>
<dbReference type="Proteomes" id="UP001381693">
    <property type="component" value="Unassembled WGS sequence"/>
</dbReference>
<keyword evidence="7" id="KW-1185">Reference proteome</keyword>
<dbReference type="EMBL" id="JAXCGZ010013257">
    <property type="protein sequence ID" value="KAK7073090.1"/>
    <property type="molecule type" value="Genomic_DNA"/>
</dbReference>
<dbReference type="GO" id="GO:0005509">
    <property type="term" value="F:calcium ion binding"/>
    <property type="evidence" value="ECO:0007669"/>
    <property type="project" value="InterPro"/>
</dbReference>
<keyword evidence="2" id="KW-0677">Repeat</keyword>
<dbReference type="AlphaFoldDB" id="A0AAN9A5H5"/>
<evidence type="ECO:0000256" key="1">
    <source>
        <dbReference type="ARBA" id="ARBA00022723"/>
    </source>
</evidence>
<name>A0AAN9A5H5_HALRR</name>
<feature type="region of interest" description="Disordered" evidence="4">
    <location>
        <begin position="1"/>
        <end position="35"/>
    </location>
</feature>
<feature type="domain" description="EF-hand" evidence="5">
    <location>
        <begin position="121"/>
        <end position="156"/>
    </location>
</feature>
<evidence type="ECO:0000256" key="3">
    <source>
        <dbReference type="ARBA" id="ARBA00022837"/>
    </source>
</evidence>
<dbReference type="InterPro" id="IPR018247">
    <property type="entry name" value="EF_Hand_1_Ca_BS"/>
</dbReference>
<dbReference type="PANTHER" id="PTHR34524:SF6">
    <property type="entry name" value="CALCYPHOSINE LIKE"/>
    <property type="match status" value="1"/>
</dbReference>
<comment type="caution">
    <text evidence="6">The sequence shown here is derived from an EMBL/GenBank/DDBJ whole genome shotgun (WGS) entry which is preliminary data.</text>
</comment>
<dbReference type="CDD" id="cd00051">
    <property type="entry name" value="EFh"/>
    <property type="match status" value="1"/>
</dbReference>
<evidence type="ECO:0000256" key="2">
    <source>
        <dbReference type="ARBA" id="ARBA00022737"/>
    </source>
</evidence>
<reference evidence="6 7" key="1">
    <citation type="submission" date="2023-11" db="EMBL/GenBank/DDBJ databases">
        <title>Halocaridina rubra genome assembly.</title>
        <authorList>
            <person name="Smith C."/>
        </authorList>
    </citation>
    <scope>NUCLEOTIDE SEQUENCE [LARGE SCALE GENOMIC DNA]</scope>
    <source>
        <strain evidence="6">EP-1</strain>
        <tissue evidence="6">Whole</tissue>
    </source>
</reference>
<dbReference type="InterPro" id="IPR011992">
    <property type="entry name" value="EF-hand-dom_pair"/>
</dbReference>
<sequence length="218" mass="24614">MCSRGVQHSYKKDRMTREDAMKAQAESEAEEAGSPMDKLRALILTRGYQGILQFGGLFRRTDDDDSHTLNKEELAETIGQFGLSMSEDEISELCAEFDEDGTGSIDYNEFLDKLRPEMTEPRIEIVEQAYAVLDEAGDGVVTIDDIRDKYSAANHPRVLSGESSEDEILAKFLSRFDGGVKEDGKLTKQEFLDYYSGLSKSIDDDEYFVEVIKTCWKL</sequence>
<evidence type="ECO:0000313" key="7">
    <source>
        <dbReference type="Proteomes" id="UP001381693"/>
    </source>
</evidence>
<feature type="domain" description="EF-hand" evidence="5">
    <location>
        <begin position="85"/>
        <end position="120"/>
    </location>
</feature>
<dbReference type="PROSITE" id="PS50222">
    <property type="entry name" value="EF_HAND_2"/>
    <property type="match status" value="2"/>
</dbReference>
<gene>
    <name evidence="6" type="ORF">SK128_017648</name>
</gene>
<evidence type="ECO:0000256" key="4">
    <source>
        <dbReference type="SAM" id="MobiDB-lite"/>
    </source>
</evidence>
<dbReference type="Gene3D" id="1.10.238.10">
    <property type="entry name" value="EF-hand"/>
    <property type="match status" value="2"/>
</dbReference>
<dbReference type="InterPro" id="IPR002048">
    <property type="entry name" value="EF_hand_dom"/>
</dbReference>
<organism evidence="6 7">
    <name type="scientific">Halocaridina rubra</name>
    <name type="common">Hawaiian red shrimp</name>
    <dbReference type="NCBI Taxonomy" id="373956"/>
    <lineage>
        <taxon>Eukaryota</taxon>
        <taxon>Metazoa</taxon>
        <taxon>Ecdysozoa</taxon>
        <taxon>Arthropoda</taxon>
        <taxon>Crustacea</taxon>
        <taxon>Multicrustacea</taxon>
        <taxon>Malacostraca</taxon>
        <taxon>Eumalacostraca</taxon>
        <taxon>Eucarida</taxon>
        <taxon>Decapoda</taxon>
        <taxon>Pleocyemata</taxon>
        <taxon>Caridea</taxon>
        <taxon>Atyoidea</taxon>
        <taxon>Atyidae</taxon>
        <taxon>Halocaridina</taxon>
    </lineage>
</organism>
<dbReference type="PROSITE" id="PS00018">
    <property type="entry name" value="EF_HAND_1"/>
    <property type="match status" value="2"/>
</dbReference>
<dbReference type="Pfam" id="PF13499">
    <property type="entry name" value="EF-hand_7"/>
    <property type="match status" value="1"/>
</dbReference>
<keyword evidence="3" id="KW-0106">Calcium</keyword>
<dbReference type="SMART" id="SM00054">
    <property type="entry name" value="EFh"/>
    <property type="match status" value="2"/>
</dbReference>
<accession>A0AAN9A5H5</accession>
<evidence type="ECO:0000259" key="5">
    <source>
        <dbReference type="PROSITE" id="PS50222"/>
    </source>
</evidence>
<dbReference type="InterPro" id="IPR051581">
    <property type="entry name" value="Ca-bind"/>
</dbReference>